<evidence type="ECO:0000313" key="2">
    <source>
        <dbReference type="EnsemblMetazoa" id="BGLB022449-PA"/>
    </source>
</evidence>
<dbReference type="VEuPathDB" id="VectorBase:BGLB022449"/>
<evidence type="ECO:0008006" key="4">
    <source>
        <dbReference type="Google" id="ProtNLM"/>
    </source>
</evidence>
<feature type="signal peptide" evidence="1">
    <location>
        <begin position="1"/>
        <end position="24"/>
    </location>
</feature>
<name>A0A2C9KQM7_BIOGL</name>
<organism evidence="2 3">
    <name type="scientific">Biomphalaria glabrata</name>
    <name type="common">Bloodfluke planorb</name>
    <name type="synonym">Freshwater snail</name>
    <dbReference type="NCBI Taxonomy" id="6526"/>
    <lineage>
        <taxon>Eukaryota</taxon>
        <taxon>Metazoa</taxon>
        <taxon>Spiralia</taxon>
        <taxon>Lophotrochozoa</taxon>
        <taxon>Mollusca</taxon>
        <taxon>Gastropoda</taxon>
        <taxon>Heterobranchia</taxon>
        <taxon>Euthyneura</taxon>
        <taxon>Panpulmonata</taxon>
        <taxon>Hygrophila</taxon>
        <taxon>Lymnaeoidea</taxon>
        <taxon>Planorbidae</taxon>
        <taxon>Biomphalaria</taxon>
    </lineage>
</organism>
<dbReference type="EnsemblMetazoa" id="BGLB022449-RA">
    <property type="protein sequence ID" value="BGLB022449-PA"/>
    <property type="gene ID" value="BGLB022449"/>
</dbReference>
<evidence type="ECO:0000313" key="3">
    <source>
        <dbReference type="Proteomes" id="UP000076420"/>
    </source>
</evidence>
<feature type="chain" id="PRO_5013130042" description="C-type lectin domain-containing protein" evidence="1">
    <location>
        <begin position="25"/>
        <end position="200"/>
    </location>
</feature>
<protein>
    <recommendedName>
        <fullName evidence="4">C-type lectin domain-containing protein</fullName>
    </recommendedName>
</protein>
<accession>A0A2C9KQM7</accession>
<keyword evidence="1" id="KW-0732">Signal</keyword>
<proteinExistence type="predicted"/>
<gene>
    <name evidence="2" type="primary">106073529</name>
</gene>
<evidence type="ECO:0000256" key="1">
    <source>
        <dbReference type="SAM" id="SignalP"/>
    </source>
</evidence>
<sequence>MALSKMDVCIFVFLCAGLMSTTLGLKPIGQDSKKPPPDPATCANYPGFQLYRNKHVQMCLKFIKFQNSSQNAPAQYRCGHEGSLIATFESKEKLEILQQQRRCVWVDFEQTASGANYFVFGRLTYEVRYDEQKHKDLFYQGSPRYINSKDSITISVYRDLCGFYHPKYRLFAMEYCDFPGRRYRDCNFGIVCEKWEYTLD</sequence>
<dbReference type="AlphaFoldDB" id="A0A2C9KQM7"/>
<dbReference type="Proteomes" id="UP000076420">
    <property type="component" value="Unassembled WGS sequence"/>
</dbReference>
<dbReference type="VEuPathDB" id="VectorBase:BGLAX_028462"/>
<dbReference type="KEGG" id="bgt:106073529"/>
<reference evidence="2" key="1">
    <citation type="submission" date="2020-05" db="UniProtKB">
        <authorList>
            <consortium name="EnsemblMetazoa"/>
        </authorList>
    </citation>
    <scope>IDENTIFICATION</scope>
    <source>
        <strain evidence="2">BB02</strain>
    </source>
</reference>